<feature type="transmembrane region" description="Helical" evidence="7">
    <location>
        <begin position="151"/>
        <end position="173"/>
    </location>
</feature>
<feature type="transmembrane region" description="Helical" evidence="7">
    <location>
        <begin position="70"/>
        <end position="91"/>
    </location>
</feature>
<feature type="transmembrane region" description="Helical" evidence="7">
    <location>
        <begin position="12"/>
        <end position="32"/>
    </location>
</feature>
<feature type="domain" description="Tripartite ATP-independent periplasmic transporters DctQ component" evidence="8">
    <location>
        <begin position="63"/>
        <end position="177"/>
    </location>
</feature>
<proteinExistence type="inferred from homology"/>
<evidence type="ECO:0000256" key="7">
    <source>
        <dbReference type="RuleBase" id="RU369079"/>
    </source>
</evidence>
<evidence type="ECO:0000313" key="9">
    <source>
        <dbReference type="EMBL" id="SEN40210.1"/>
    </source>
</evidence>
<dbReference type="InterPro" id="IPR055348">
    <property type="entry name" value="DctQ"/>
</dbReference>
<evidence type="ECO:0000256" key="4">
    <source>
        <dbReference type="ARBA" id="ARBA00022692"/>
    </source>
</evidence>
<keyword evidence="10" id="KW-1185">Reference proteome</keyword>
<feature type="transmembrane region" description="Helical" evidence="7">
    <location>
        <begin position="112"/>
        <end position="131"/>
    </location>
</feature>
<dbReference type="RefSeq" id="WP_089903815.1">
    <property type="nucleotide sequence ID" value="NZ_FOCI01000015.1"/>
</dbReference>
<evidence type="ECO:0000256" key="2">
    <source>
        <dbReference type="ARBA" id="ARBA00022448"/>
    </source>
</evidence>
<name>A0A1H8G8X8_9RHOB</name>
<comment type="function">
    <text evidence="7">Part of the tripartite ATP-independent periplasmic (TRAP) transport system.</text>
</comment>
<dbReference type="GO" id="GO:0005886">
    <property type="term" value="C:plasma membrane"/>
    <property type="evidence" value="ECO:0007669"/>
    <property type="project" value="UniProtKB-SubCell"/>
</dbReference>
<sequence>MYPFFLTLSRGMAWLGGAMLLVLILLVCASVLGREANGLLHADAAQALAPGLAAWVLGLGIGPINGDFELVEAGIAFAIFAFLPLCQITGGHASVDILTQRFPDMISRGLRLVTDIVFAAVLVVMAQQLWLGMLSKKASGQTTFLLEMPVWWAYALSMTGAVAAAVVACYIAVERLREAATGRTILPVDLEADH</sequence>
<comment type="similarity">
    <text evidence="7">Belongs to the TRAP transporter small permease family.</text>
</comment>
<gene>
    <name evidence="9" type="ORF">SAMN04488003_11542</name>
</gene>
<reference evidence="9 10" key="1">
    <citation type="submission" date="2016-10" db="EMBL/GenBank/DDBJ databases">
        <authorList>
            <person name="de Groot N.N."/>
        </authorList>
    </citation>
    <scope>NUCLEOTIDE SEQUENCE [LARGE SCALE GENOMIC DNA]</scope>
    <source>
        <strain evidence="9 10">DSM 16213</strain>
    </source>
</reference>
<dbReference type="STRING" id="245187.SAMN04488003_11542"/>
<comment type="subunit">
    <text evidence="7">The complex comprises the extracytoplasmic solute receptor protein and the two transmembrane proteins.</text>
</comment>
<protein>
    <recommendedName>
        <fullName evidence="7">TRAP transporter small permease protein</fullName>
    </recommendedName>
</protein>
<accession>A0A1H8G8X8</accession>
<dbReference type="Proteomes" id="UP000199585">
    <property type="component" value="Unassembled WGS sequence"/>
</dbReference>
<evidence type="ECO:0000313" key="10">
    <source>
        <dbReference type="Proteomes" id="UP000199585"/>
    </source>
</evidence>
<dbReference type="Pfam" id="PF04290">
    <property type="entry name" value="DctQ"/>
    <property type="match status" value="1"/>
</dbReference>
<dbReference type="AlphaFoldDB" id="A0A1H8G8X8"/>
<dbReference type="OrthoDB" id="6183232at2"/>
<evidence type="ECO:0000256" key="6">
    <source>
        <dbReference type="ARBA" id="ARBA00023136"/>
    </source>
</evidence>
<keyword evidence="7" id="KW-0997">Cell inner membrane</keyword>
<evidence type="ECO:0000256" key="3">
    <source>
        <dbReference type="ARBA" id="ARBA00022475"/>
    </source>
</evidence>
<keyword evidence="5 7" id="KW-1133">Transmembrane helix</keyword>
<evidence type="ECO:0000259" key="8">
    <source>
        <dbReference type="Pfam" id="PF04290"/>
    </source>
</evidence>
<comment type="subcellular location">
    <subcellularLocation>
        <location evidence="7">Cell inner membrane</location>
        <topology evidence="7">Multi-pass membrane protein</topology>
    </subcellularLocation>
    <subcellularLocation>
        <location evidence="1">Cell membrane</location>
        <topology evidence="1">Multi-pass membrane protein</topology>
    </subcellularLocation>
</comment>
<comment type="caution">
    <text evidence="7">Lacks conserved residue(s) required for the propagation of feature annotation.</text>
</comment>
<keyword evidence="6 7" id="KW-0472">Membrane</keyword>
<keyword evidence="4 7" id="KW-0812">Transmembrane</keyword>
<evidence type="ECO:0000256" key="5">
    <source>
        <dbReference type="ARBA" id="ARBA00022989"/>
    </source>
</evidence>
<keyword evidence="2 7" id="KW-0813">Transport</keyword>
<feature type="transmembrane region" description="Helical" evidence="7">
    <location>
        <begin position="44"/>
        <end position="64"/>
    </location>
</feature>
<organism evidence="9 10">
    <name type="scientific">Loktanella fryxellensis</name>
    <dbReference type="NCBI Taxonomy" id="245187"/>
    <lineage>
        <taxon>Bacteria</taxon>
        <taxon>Pseudomonadati</taxon>
        <taxon>Pseudomonadota</taxon>
        <taxon>Alphaproteobacteria</taxon>
        <taxon>Rhodobacterales</taxon>
        <taxon>Roseobacteraceae</taxon>
        <taxon>Loktanella</taxon>
    </lineage>
</organism>
<dbReference type="EMBL" id="FOCI01000015">
    <property type="protein sequence ID" value="SEN40210.1"/>
    <property type="molecule type" value="Genomic_DNA"/>
</dbReference>
<keyword evidence="3" id="KW-1003">Cell membrane</keyword>
<evidence type="ECO:0000256" key="1">
    <source>
        <dbReference type="ARBA" id="ARBA00004651"/>
    </source>
</evidence>
<dbReference type="GO" id="GO:0022857">
    <property type="term" value="F:transmembrane transporter activity"/>
    <property type="evidence" value="ECO:0007669"/>
    <property type="project" value="UniProtKB-UniRule"/>
</dbReference>